<dbReference type="Proteomes" id="UP000246058">
    <property type="component" value="Chromosome"/>
</dbReference>
<feature type="binding site" evidence="12">
    <location>
        <position position="467"/>
    </location>
    <ligand>
        <name>Zn(2+)</name>
        <dbReference type="ChEBI" id="CHEBI:29105"/>
        <label>1</label>
    </ligand>
</feature>
<dbReference type="GO" id="GO:0006270">
    <property type="term" value="P:DNA replication initiation"/>
    <property type="evidence" value="ECO:0007669"/>
    <property type="project" value="TreeGrafter"/>
</dbReference>
<dbReference type="Pfam" id="PF00270">
    <property type="entry name" value="DEAD"/>
    <property type="match status" value="1"/>
</dbReference>
<evidence type="ECO:0000256" key="11">
    <source>
        <dbReference type="ARBA" id="ARBA00048988"/>
    </source>
</evidence>
<comment type="function">
    <text evidence="12">Initiates the restart of stalled replication forks, which reloads the replicative helicase on sites other than the origin of replication. Recognizes and binds to abandoned replication forks and remodels them to uncover a helicase loading site. Promotes assembly of the primosome at these replication forks.</text>
</comment>
<protein>
    <recommendedName>
        <fullName evidence="12">Replication restart protein PriA</fullName>
    </recommendedName>
    <alternativeName>
        <fullName evidence="12">ATP-dependent DNA helicase PriA</fullName>
        <ecNumber evidence="12">5.6.2.4</ecNumber>
    </alternativeName>
    <alternativeName>
        <fullName evidence="12">DNA 3'-5' helicase PriA</fullName>
    </alternativeName>
</protein>
<evidence type="ECO:0000256" key="5">
    <source>
        <dbReference type="ARBA" id="ARBA00022801"/>
    </source>
</evidence>
<dbReference type="InterPro" id="IPR041236">
    <property type="entry name" value="PriA_C"/>
</dbReference>
<feature type="domain" description="Helicase ATP-binding" evidence="14">
    <location>
        <begin position="240"/>
        <end position="406"/>
    </location>
</feature>
<reference evidence="15 16" key="1">
    <citation type="submission" date="2018-05" db="EMBL/GenBank/DDBJ databases">
        <title>Complete Genome Sequence of Methylobacterium sp. 17Sr1-43.</title>
        <authorList>
            <person name="Srinivasan S."/>
        </authorList>
    </citation>
    <scope>NUCLEOTIDE SEQUENCE [LARGE SCALE GENOMIC DNA]</scope>
    <source>
        <strain evidence="15 16">17Sr1-43</strain>
    </source>
</reference>
<comment type="subunit">
    <text evidence="12">Component of the replication restart primosome.</text>
</comment>
<sequence length="759" mass="80963">MPDVAEILIPLALDTAYSYVVPEGLRLDAGDVVQVPLGPRETVGVVWGLAHTAGGSNLRPVTGRVDAPPLSEPLRKLVDWIARYTLAPKGSALAMVLRLPDEAAARETARVGVRVSGKAPARATPARRKVLEAAADGALHGKSALAKAAGVSLSVVDGLIDDGALEAVAVEPEAVAPPPDPDHPRVPLSDAQEAAAIELIAGPARTLLPAAVPNLAAPDAGPLSPTGEGERRGSGESLAHAEASLPGPVLLEGVTGSGKTEVYFEAVAHCVRGGRQALILMPEIALTAQFLDRFAARFGVRPAAWHSGVGGRRRERLRAAVAAGEARVVVGARSALFLPFRHLGLIVVDEEHESAYKQEDGVHYHARDMAVVRGRLEGCPVVLASATPSIESRVNAERGRYRHVRLPERFGGRRLPDIRAIDMRLDGPERGRFLSPPLINAIKANLAAGEQSLLFLNRRGYAPLTLCRACGHRYRCRNCSTWLVEHRFRKALVCHQCGYAEPRPQACTECGTFDNLTACGPGVERIAEEVAELFPDRRIIVLSSDFPGGAERLRMELEAVAAGECDIVVGTQLVAKGHNFPHLTLVGVLDADIGLTSGDPRAAERTFQLLQQVTGRAGRGERPGRALVQTYQPTHPVIAALLSGDAERFYAEEVAAREAAGLPPFGRLAALIVSAAEREAAEAQGQALARVAEPPAGAMVLGPAEAPLALVRGRYRFRLLVKTERNVDLQSYLRDWLARAPKPRGSVRVAVDVDPQSFL</sequence>
<dbReference type="NCBIfam" id="NF004070">
    <property type="entry name" value="PRK05580.2-2"/>
    <property type="match status" value="1"/>
</dbReference>
<dbReference type="Gene3D" id="3.40.50.300">
    <property type="entry name" value="P-loop containing nucleotide triphosphate hydrolases"/>
    <property type="match status" value="2"/>
</dbReference>
<evidence type="ECO:0000256" key="3">
    <source>
        <dbReference type="ARBA" id="ARBA00022723"/>
    </source>
</evidence>
<name>A0A2U8VNQ1_9HYPH</name>
<feature type="binding site" evidence="12">
    <location>
        <position position="476"/>
    </location>
    <ligand>
        <name>Zn(2+)</name>
        <dbReference type="ChEBI" id="CHEBI:29105"/>
        <label>2</label>
    </ligand>
</feature>
<feature type="binding site" evidence="12">
    <location>
        <position position="510"/>
    </location>
    <ligand>
        <name>Zn(2+)</name>
        <dbReference type="ChEBI" id="CHEBI:29105"/>
        <label>1</label>
    </ligand>
</feature>
<dbReference type="AlphaFoldDB" id="A0A2U8VNQ1"/>
<feature type="binding site" evidence="12">
    <location>
        <position position="507"/>
    </location>
    <ligand>
        <name>Zn(2+)</name>
        <dbReference type="ChEBI" id="CHEBI:29105"/>
        <label>1</label>
    </ligand>
</feature>
<evidence type="ECO:0000256" key="2">
    <source>
        <dbReference type="ARBA" id="ARBA00022705"/>
    </source>
</evidence>
<feature type="binding site" evidence="12">
    <location>
        <position position="494"/>
    </location>
    <ligand>
        <name>Zn(2+)</name>
        <dbReference type="ChEBI" id="CHEBI:29105"/>
        <label>2</label>
    </ligand>
</feature>
<keyword evidence="5 12" id="KW-0378">Hydrolase</keyword>
<dbReference type="InterPro" id="IPR042115">
    <property type="entry name" value="PriA_3primeBD_sf"/>
</dbReference>
<keyword evidence="16" id="KW-1185">Reference proteome</keyword>
<dbReference type="NCBIfam" id="TIGR00595">
    <property type="entry name" value="priA"/>
    <property type="match status" value="1"/>
</dbReference>
<keyword evidence="4 12" id="KW-0547">Nucleotide-binding</keyword>
<dbReference type="GO" id="GO:0008270">
    <property type="term" value="F:zinc ion binding"/>
    <property type="evidence" value="ECO:0007669"/>
    <property type="project" value="UniProtKB-UniRule"/>
</dbReference>
<dbReference type="InterPro" id="IPR041222">
    <property type="entry name" value="PriA_3primeBD"/>
</dbReference>
<organism evidence="15 16">
    <name type="scientific">Methylobacterium radiodurans</name>
    <dbReference type="NCBI Taxonomy" id="2202828"/>
    <lineage>
        <taxon>Bacteria</taxon>
        <taxon>Pseudomonadati</taxon>
        <taxon>Pseudomonadota</taxon>
        <taxon>Alphaproteobacteria</taxon>
        <taxon>Hyphomicrobiales</taxon>
        <taxon>Methylobacteriaceae</taxon>
        <taxon>Methylobacterium</taxon>
    </lineage>
</organism>
<comment type="similarity">
    <text evidence="12">Belongs to the helicase family. PriA subfamily.</text>
</comment>
<dbReference type="GO" id="GO:0006310">
    <property type="term" value="P:DNA recombination"/>
    <property type="evidence" value="ECO:0007669"/>
    <property type="project" value="InterPro"/>
</dbReference>
<feature type="region of interest" description="Disordered" evidence="13">
    <location>
        <begin position="218"/>
        <end position="238"/>
    </location>
</feature>
<evidence type="ECO:0000256" key="9">
    <source>
        <dbReference type="ARBA" id="ARBA00023125"/>
    </source>
</evidence>
<dbReference type="InterPro" id="IPR001650">
    <property type="entry name" value="Helicase_C-like"/>
</dbReference>
<dbReference type="GO" id="GO:0003677">
    <property type="term" value="F:DNA binding"/>
    <property type="evidence" value="ECO:0007669"/>
    <property type="project" value="UniProtKB-UniRule"/>
</dbReference>
<evidence type="ECO:0000256" key="8">
    <source>
        <dbReference type="ARBA" id="ARBA00022840"/>
    </source>
</evidence>
<proteinExistence type="inferred from homology"/>
<dbReference type="Gene3D" id="3.40.1440.60">
    <property type="entry name" value="PriA, 3(prime) DNA-binding domain"/>
    <property type="match status" value="1"/>
</dbReference>
<dbReference type="HAMAP" id="MF_00983">
    <property type="entry name" value="PriA"/>
    <property type="match status" value="1"/>
</dbReference>
<dbReference type="Pfam" id="PF17764">
    <property type="entry name" value="PriA_3primeBD"/>
    <property type="match status" value="1"/>
</dbReference>
<keyword evidence="8 12" id="KW-0067">ATP-binding</keyword>
<feature type="binding site" evidence="12">
    <location>
        <position position="470"/>
    </location>
    <ligand>
        <name>Zn(2+)</name>
        <dbReference type="ChEBI" id="CHEBI:29105"/>
        <label>1</label>
    </ligand>
</feature>
<keyword evidence="1 12" id="KW-0639">Primosome</keyword>
<dbReference type="PROSITE" id="PS51192">
    <property type="entry name" value="HELICASE_ATP_BIND_1"/>
    <property type="match status" value="1"/>
</dbReference>
<evidence type="ECO:0000256" key="12">
    <source>
        <dbReference type="HAMAP-Rule" id="MF_00983"/>
    </source>
</evidence>
<accession>A0A2U8VNQ1</accession>
<evidence type="ECO:0000256" key="10">
    <source>
        <dbReference type="ARBA" id="ARBA00023235"/>
    </source>
</evidence>
<comment type="catalytic activity">
    <reaction evidence="11 12">
        <text>ATP + H2O = ADP + phosphate + H(+)</text>
        <dbReference type="Rhea" id="RHEA:13065"/>
        <dbReference type="ChEBI" id="CHEBI:15377"/>
        <dbReference type="ChEBI" id="CHEBI:15378"/>
        <dbReference type="ChEBI" id="CHEBI:30616"/>
        <dbReference type="ChEBI" id="CHEBI:43474"/>
        <dbReference type="ChEBI" id="CHEBI:456216"/>
        <dbReference type="EC" id="5.6.2.4"/>
    </reaction>
</comment>
<keyword evidence="9 12" id="KW-0238">DNA-binding</keyword>
<evidence type="ECO:0000256" key="13">
    <source>
        <dbReference type="SAM" id="MobiDB-lite"/>
    </source>
</evidence>
<keyword evidence="6 12" id="KW-0347">Helicase</keyword>
<evidence type="ECO:0000256" key="4">
    <source>
        <dbReference type="ARBA" id="ARBA00022741"/>
    </source>
</evidence>
<dbReference type="GO" id="GO:0005524">
    <property type="term" value="F:ATP binding"/>
    <property type="evidence" value="ECO:0007669"/>
    <property type="project" value="UniProtKB-UniRule"/>
</dbReference>
<dbReference type="SMART" id="SM00487">
    <property type="entry name" value="DEXDc"/>
    <property type="match status" value="1"/>
</dbReference>
<dbReference type="SUPFAM" id="SSF52540">
    <property type="entry name" value="P-loop containing nucleoside triphosphate hydrolases"/>
    <property type="match status" value="1"/>
</dbReference>
<comment type="cofactor">
    <cofactor evidence="12">
        <name>Zn(2+)</name>
        <dbReference type="ChEBI" id="CHEBI:29105"/>
    </cofactor>
    <text evidence="12">Binds 2 zinc ions per subunit.</text>
</comment>
<dbReference type="GO" id="GO:1990077">
    <property type="term" value="C:primosome complex"/>
    <property type="evidence" value="ECO:0007669"/>
    <property type="project" value="UniProtKB-UniRule"/>
</dbReference>
<dbReference type="KEGG" id="meti:DK427_05885"/>
<evidence type="ECO:0000313" key="16">
    <source>
        <dbReference type="Proteomes" id="UP000246058"/>
    </source>
</evidence>
<dbReference type="InterPro" id="IPR005259">
    <property type="entry name" value="PriA"/>
</dbReference>
<dbReference type="EMBL" id="CP029551">
    <property type="protein sequence ID" value="AWN35319.1"/>
    <property type="molecule type" value="Genomic_DNA"/>
</dbReference>
<dbReference type="RefSeq" id="WP_109950441.1">
    <property type="nucleotide sequence ID" value="NZ_CP029551.1"/>
</dbReference>
<dbReference type="Pfam" id="PF18319">
    <property type="entry name" value="Zn_ribbon_PriA"/>
    <property type="match status" value="1"/>
</dbReference>
<dbReference type="GO" id="GO:0043138">
    <property type="term" value="F:3'-5' DNA helicase activity"/>
    <property type="evidence" value="ECO:0007669"/>
    <property type="project" value="UniProtKB-EC"/>
</dbReference>
<evidence type="ECO:0000256" key="6">
    <source>
        <dbReference type="ARBA" id="ARBA00022806"/>
    </source>
</evidence>
<dbReference type="InterPro" id="IPR027417">
    <property type="entry name" value="P-loop_NTPase"/>
</dbReference>
<dbReference type="FunFam" id="3.40.50.300:FF:000489">
    <property type="entry name" value="Primosome assembly protein PriA"/>
    <property type="match status" value="1"/>
</dbReference>
<dbReference type="InterPro" id="IPR040498">
    <property type="entry name" value="PriA_CRR"/>
</dbReference>
<dbReference type="GO" id="GO:0006269">
    <property type="term" value="P:DNA replication, synthesis of primer"/>
    <property type="evidence" value="ECO:0007669"/>
    <property type="project" value="UniProtKB-KW"/>
</dbReference>
<evidence type="ECO:0000259" key="14">
    <source>
        <dbReference type="PROSITE" id="PS51192"/>
    </source>
</evidence>
<dbReference type="InterPro" id="IPR014001">
    <property type="entry name" value="Helicase_ATP-bd"/>
</dbReference>
<keyword evidence="3 12" id="KW-0479">Metal-binding</keyword>
<dbReference type="CDD" id="cd17929">
    <property type="entry name" value="DEXHc_priA"/>
    <property type="match status" value="1"/>
</dbReference>
<dbReference type="SMART" id="SM00490">
    <property type="entry name" value="HELICc"/>
    <property type="match status" value="1"/>
</dbReference>
<gene>
    <name evidence="12" type="primary">priA</name>
    <name evidence="15" type="ORF">DK427_05885</name>
</gene>
<dbReference type="InterPro" id="IPR011545">
    <property type="entry name" value="DEAD/DEAH_box_helicase_dom"/>
</dbReference>
<keyword evidence="7 12" id="KW-0862">Zinc</keyword>
<feature type="binding site" evidence="12">
    <location>
        <position position="497"/>
    </location>
    <ligand>
        <name>Zn(2+)</name>
        <dbReference type="ChEBI" id="CHEBI:29105"/>
        <label>2</label>
    </ligand>
</feature>
<dbReference type="GO" id="GO:0016887">
    <property type="term" value="F:ATP hydrolysis activity"/>
    <property type="evidence" value="ECO:0007669"/>
    <property type="project" value="RHEA"/>
</dbReference>
<dbReference type="PANTHER" id="PTHR30580:SF0">
    <property type="entry name" value="PRIMOSOMAL PROTEIN N"/>
    <property type="match status" value="1"/>
</dbReference>
<evidence type="ECO:0000313" key="15">
    <source>
        <dbReference type="EMBL" id="AWN35319.1"/>
    </source>
</evidence>
<keyword evidence="2 12" id="KW-0235">DNA replication</keyword>
<evidence type="ECO:0000256" key="1">
    <source>
        <dbReference type="ARBA" id="ARBA00022515"/>
    </source>
</evidence>
<feature type="binding site" evidence="12">
    <location>
        <position position="479"/>
    </location>
    <ligand>
        <name>Zn(2+)</name>
        <dbReference type="ChEBI" id="CHEBI:29105"/>
        <label>2</label>
    </ligand>
</feature>
<dbReference type="Pfam" id="PF18074">
    <property type="entry name" value="PriA_C"/>
    <property type="match status" value="1"/>
</dbReference>
<keyword evidence="10 12" id="KW-0413">Isomerase</keyword>
<dbReference type="OrthoDB" id="9759544at2"/>
<dbReference type="GO" id="GO:0006302">
    <property type="term" value="P:double-strand break repair"/>
    <property type="evidence" value="ECO:0007669"/>
    <property type="project" value="InterPro"/>
</dbReference>
<dbReference type="PANTHER" id="PTHR30580">
    <property type="entry name" value="PRIMOSOMAL PROTEIN N"/>
    <property type="match status" value="1"/>
</dbReference>
<comment type="catalytic activity">
    <reaction evidence="12">
        <text>Couples ATP hydrolysis with the unwinding of duplex DNA by translocating in the 3'-5' direction.</text>
        <dbReference type="EC" id="5.6.2.4"/>
    </reaction>
</comment>
<dbReference type="EC" id="5.6.2.4" evidence="12"/>
<evidence type="ECO:0000256" key="7">
    <source>
        <dbReference type="ARBA" id="ARBA00022833"/>
    </source>
</evidence>